<protein>
    <submittedName>
        <fullName evidence="2">Uncharacterized protein</fullName>
    </submittedName>
</protein>
<evidence type="ECO:0000313" key="3">
    <source>
        <dbReference type="Proteomes" id="UP000193380"/>
    </source>
</evidence>
<accession>A0A060WLU3</accession>
<dbReference type="EMBL" id="FR904528">
    <property type="protein sequence ID" value="CDQ66049.1"/>
    <property type="molecule type" value="Genomic_DNA"/>
</dbReference>
<dbReference type="STRING" id="8022.A0A060WLU3"/>
<dbReference type="InterPro" id="IPR002017">
    <property type="entry name" value="Spectrin_repeat"/>
</dbReference>
<reference evidence="2" key="1">
    <citation type="journal article" date="2014" name="Nat. Commun.">
        <title>The rainbow trout genome provides novel insights into evolution after whole-genome duplication in vertebrates.</title>
        <authorList>
            <person name="Berthelot C."/>
            <person name="Brunet F."/>
            <person name="Chalopin D."/>
            <person name="Juanchich A."/>
            <person name="Bernard M."/>
            <person name="Noel B."/>
            <person name="Bento P."/>
            <person name="Da Silva C."/>
            <person name="Labadie K."/>
            <person name="Alberti A."/>
            <person name="Aury J.M."/>
            <person name="Louis A."/>
            <person name="Dehais P."/>
            <person name="Bardou P."/>
            <person name="Montfort J."/>
            <person name="Klopp C."/>
            <person name="Cabau C."/>
            <person name="Gaspin C."/>
            <person name="Thorgaard G.H."/>
            <person name="Boussaha M."/>
            <person name="Quillet E."/>
            <person name="Guyomard R."/>
            <person name="Galiana D."/>
            <person name="Bobe J."/>
            <person name="Volff J.N."/>
            <person name="Genet C."/>
            <person name="Wincker P."/>
            <person name="Jaillon O."/>
            <person name="Roest Crollius H."/>
            <person name="Guiguen Y."/>
        </authorList>
    </citation>
    <scope>NUCLEOTIDE SEQUENCE [LARGE SCALE GENOMIC DNA]</scope>
</reference>
<evidence type="ECO:0000256" key="1">
    <source>
        <dbReference type="ARBA" id="ARBA00023203"/>
    </source>
</evidence>
<sequence>MLDVVLLAQQYYSEAAKVESWLAGQKLHLINEEKGTDEESTLQLLKEHLALEATVENYAETVGMLSQQCQRQLELGHPDRHGQTH</sequence>
<dbReference type="AlphaFoldDB" id="A0A060WLU3"/>
<name>A0A060WLU3_ONCMY</name>
<dbReference type="Pfam" id="PF00435">
    <property type="entry name" value="Spectrin"/>
    <property type="match status" value="1"/>
</dbReference>
<dbReference type="PANTHER" id="PTHR11915">
    <property type="entry name" value="SPECTRIN/FILAMIN RELATED CYTOSKELETAL PROTEIN"/>
    <property type="match status" value="1"/>
</dbReference>
<keyword evidence="1" id="KW-0009">Actin-binding</keyword>
<dbReference type="GO" id="GO:0003779">
    <property type="term" value="F:actin binding"/>
    <property type="evidence" value="ECO:0007669"/>
    <property type="project" value="UniProtKB-KW"/>
</dbReference>
<dbReference type="PaxDb" id="8022-A0A060WLU3"/>
<evidence type="ECO:0000313" key="2">
    <source>
        <dbReference type="EMBL" id="CDQ66049.1"/>
    </source>
</evidence>
<gene>
    <name evidence="2" type="ORF">GSONMT00074633001</name>
</gene>
<dbReference type="Gene3D" id="1.20.58.60">
    <property type="match status" value="1"/>
</dbReference>
<dbReference type="Proteomes" id="UP000193380">
    <property type="component" value="Unassembled WGS sequence"/>
</dbReference>
<organism evidence="2 3">
    <name type="scientific">Oncorhynchus mykiss</name>
    <name type="common">Rainbow trout</name>
    <name type="synonym">Salmo gairdneri</name>
    <dbReference type="NCBI Taxonomy" id="8022"/>
    <lineage>
        <taxon>Eukaryota</taxon>
        <taxon>Metazoa</taxon>
        <taxon>Chordata</taxon>
        <taxon>Craniata</taxon>
        <taxon>Vertebrata</taxon>
        <taxon>Euteleostomi</taxon>
        <taxon>Actinopterygii</taxon>
        <taxon>Neopterygii</taxon>
        <taxon>Teleostei</taxon>
        <taxon>Protacanthopterygii</taxon>
        <taxon>Salmoniformes</taxon>
        <taxon>Salmonidae</taxon>
        <taxon>Salmoninae</taxon>
        <taxon>Oncorhynchus</taxon>
    </lineage>
</organism>
<reference evidence="2" key="2">
    <citation type="submission" date="2014-03" db="EMBL/GenBank/DDBJ databases">
        <authorList>
            <person name="Genoscope - CEA"/>
        </authorList>
    </citation>
    <scope>NUCLEOTIDE SEQUENCE</scope>
</reference>
<proteinExistence type="predicted"/>
<dbReference type="SUPFAM" id="SSF46966">
    <property type="entry name" value="Spectrin repeat"/>
    <property type="match status" value="1"/>
</dbReference>